<evidence type="ECO:0000256" key="1">
    <source>
        <dbReference type="SAM" id="SignalP"/>
    </source>
</evidence>
<dbReference type="EMBL" id="SJPR01000003">
    <property type="protein sequence ID" value="TWT96964.1"/>
    <property type="molecule type" value="Genomic_DNA"/>
</dbReference>
<reference evidence="2 3" key="1">
    <citation type="submission" date="2019-02" db="EMBL/GenBank/DDBJ databases">
        <title>Deep-cultivation of Planctomycetes and their phenomic and genomic characterization uncovers novel biology.</title>
        <authorList>
            <person name="Wiegand S."/>
            <person name="Jogler M."/>
            <person name="Boedeker C."/>
            <person name="Pinto D."/>
            <person name="Vollmers J."/>
            <person name="Rivas-Marin E."/>
            <person name="Kohn T."/>
            <person name="Peeters S.H."/>
            <person name="Heuer A."/>
            <person name="Rast P."/>
            <person name="Oberbeckmann S."/>
            <person name="Bunk B."/>
            <person name="Jeske O."/>
            <person name="Meyerdierks A."/>
            <person name="Storesund J.E."/>
            <person name="Kallscheuer N."/>
            <person name="Luecker S."/>
            <person name="Lage O.M."/>
            <person name="Pohl T."/>
            <person name="Merkel B.J."/>
            <person name="Hornburger P."/>
            <person name="Mueller R.-W."/>
            <person name="Bruemmer F."/>
            <person name="Labrenz M."/>
            <person name="Spormann A.M."/>
            <person name="Op Den Camp H."/>
            <person name="Overmann J."/>
            <person name="Amann R."/>
            <person name="Jetten M.S.M."/>
            <person name="Mascher T."/>
            <person name="Medema M.H."/>
            <person name="Devos D.P."/>
            <person name="Kaster A.-K."/>
            <person name="Ovreas L."/>
            <person name="Rohde M."/>
            <person name="Galperin M.Y."/>
            <person name="Jogler C."/>
        </authorList>
    </citation>
    <scope>NUCLEOTIDE SEQUENCE [LARGE SCALE GENOMIC DNA]</scope>
    <source>
        <strain evidence="2 3">Pla108</strain>
    </source>
</reference>
<evidence type="ECO:0008006" key="4">
    <source>
        <dbReference type="Google" id="ProtNLM"/>
    </source>
</evidence>
<proteinExistence type="predicted"/>
<dbReference type="Proteomes" id="UP000317421">
    <property type="component" value="Unassembled WGS sequence"/>
</dbReference>
<comment type="caution">
    <text evidence="2">The sequence shown here is derived from an EMBL/GenBank/DDBJ whole genome shotgun (WGS) entry which is preliminary data.</text>
</comment>
<keyword evidence="1" id="KW-0732">Signal</keyword>
<evidence type="ECO:0000313" key="3">
    <source>
        <dbReference type="Proteomes" id="UP000317421"/>
    </source>
</evidence>
<feature type="signal peptide" evidence="1">
    <location>
        <begin position="1"/>
        <end position="21"/>
    </location>
</feature>
<dbReference type="InterPro" id="IPR011486">
    <property type="entry name" value="BBP2"/>
</dbReference>
<feature type="chain" id="PRO_5022710748" description="Porin" evidence="1">
    <location>
        <begin position="22"/>
        <end position="467"/>
    </location>
</feature>
<organism evidence="2 3">
    <name type="scientific">Botrimarina colliarenosi</name>
    <dbReference type="NCBI Taxonomy" id="2528001"/>
    <lineage>
        <taxon>Bacteria</taxon>
        <taxon>Pseudomonadati</taxon>
        <taxon>Planctomycetota</taxon>
        <taxon>Planctomycetia</taxon>
        <taxon>Pirellulales</taxon>
        <taxon>Lacipirellulaceae</taxon>
        <taxon>Botrimarina</taxon>
    </lineage>
</organism>
<keyword evidence="3" id="KW-1185">Reference proteome</keyword>
<dbReference type="Pfam" id="PF07642">
    <property type="entry name" value="BBP2"/>
    <property type="match status" value="1"/>
</dbReference>
<dbReference type="AlphaFoldDB" id="A0A5C6AAB9"/>
<evidence type="ECO:0000313" key="2">
    <source>
        <dbReference type="EMBL" id="TWT96964.1"/>
    </source>
</evidence>
<dbReference type="RefSeq" id="WP_197526537.1">
    <property type="nucleotide sequence ID" value="NZ_SJPR01000003.1"/>
</dbReference>
<gene>
    <name evidence="2" type="ORF">Pla108_27410</name>
</gene>
<dbReference type="SUPFAM" id="SSF56935">
    <property type="entry name" value="Porins"/>
    <property type="match status" value="1"/>
</dbReference>
<sequence length="467" mass="50419" precursor="true">MTLRWTMGVALVAFGGATASAETAIQSAFDYQLICCETPACCDEPSCGCADPSCGCEPGCGCDDGCADGCCDAGGCCGDACGDGCCGDACGCGSACSLFGDCCLGDPWTLQGHLDPCGCSPITFGGWTQVGFHTQNTRFSRDDNDAFAFNDHPGRLNLHQQWFYAEKVAEAPCCGVDWGFRADIMYGTDAVKTQAFGNDAGEWDYLNGWDRGGGYGWAMPQLYGEVAWSDWSVKFGHFFTLVGYEVVTAPDNFFYSHAYTMFNSEPFTHTGAIATYSGFDNLEVYAGWTAGWDTGFDDFNGGSNFLGGFSTNLTDDVAFTYITTAGNFGKRSTGAANAVSDSYSHSIVVDFALSDKLNYVFQSDLVSIDSQNGAIGANDQVGINQYLFYTMNDCWGAGARLEWWKTDGFSYQEMTYGLNYRPHANVVIRPEIRYDWTASDAAANNVGFANAEEFNSAKFGMDVIFTF</sequence>
<name>A0A5C6AAB9_9BACT</name>
<protein>
    <recommendedName>
        <fullName evidence="4">Porin</fullName>
    </recommendedName>
</protein>
<accession>A0A5C6AAB9</accession>